<accession>A0ACC2TQE9</accession>
<protein>
    <submittedName>
        <fullName evidence="1">Uncharacterized protein</fullName>
    </submittedName>
</protein>
<dbReference type="Proteomes" id="UP001165960">
    <property type="component" value="Unassembled WGS sequence"/>
</dbReference>
<gene>
    <name evidence="1" type="ORF">DSO57_1021300</name>
</gene>
<sequence>METHKTLRQCKSLSSIPRSFFFSRLGEKHHEECLPVLRESHSEEYFNALGSQRWGPLPSTRYITDSGHEMVLNVSQRPLRGNKRKSVAKHKASISSLTSVLSSASLSSTATIAVQPEPIEAEHGHYQKGFNLRQLDSAQDFDRILESGFGPPDQPDLTTLKLTLTPLVLRDNVVSN</sequence>
<keyword evidence="2" id="KW-1185">Reference proteome</keyword>
<proteinExistence type="predicted"/>
<evidence type="ECO:0000313" key="1">
    <source>
        <dbReference type="EMBL" id="KAJ9076959.1"/>
    </source>
</evidence>
<dbReference type="EMBL" id="QTSX02002232">
    <property type="protein sequence ID" value="KAJ9076959.1"/>
    <property type="molecule type" value="Genomic_DNA"/>
</dbReference>
<comment type="caution">
    <text evidence="1">The sequence shown here is derived from an EMBL/GenBank/DDBJ whole genome shotgun (WGS) entry which is preliminary data.</text>
</comment>
<organism evidence="1 2">
    <name type="scientific">Entomophthora muscae</name>
    <dbReference type="NCBI Taxonomy" id="34485"/>
    <lineage>
        <taxon>Eukaryota</taxon>
        <taxon>Fungi</taxon>
        <taxon>Fungi incertae sedis</taxon>
        <taxon>Zoopagomycota</taxon>
        <taxon>Entomophthoromycotina</taxon>
        <taxon>Entomophthoromycetes</taxon>
        <taxon>Entomophthorales</taxon>
        <taxon>Entomophthoraceae</taxon>
        <taxon>Entomophthora</taxon>
    </lineage>
</organism>
<reference evidence="1" key="1">
    <citation type="submission" date="2022-04" db="EMBL/GenBank/DDBJ databases">
        <title>Genome of the entomopathogenic fungus Entomophthora muscae.</title>
        <authorList>
            <person name="Elya C."/>
            <person name="Lovett B.R."/>
            <person name="Lee E."/>
            <person name="Macias A.M."/>
            <person name="Hajek A.E."/>
            <person name="De Bivort B.L."/>
            <person name="Kasson M.T."/>
            <person name="De Fine Licht H.H."/>
            <person name="Stajich J.E."/>
        </authorList>
    </citation>
    <scope>NUCLEOTIDE SEQUENCE</scope>
    <source>
        <strain evidence="1">Berkeley</strain>
    </source>
</reference>
<evidence type="ECO:0000313" key="2">
    <source>
        <dbReference type="Proteomes" id="UP001165960"/>
    </source>
</evidence>
<name>A0ACC2TQE9_9FUNG</name>